<feature type="compositionally biased region" description="Low complexity" evidence="1">
    <location>
        <begin position="219"/>
        <end position="241"/>
    </location>
</feature>
<evidence type="ECO:0000256" key="1">
    <source>
        <dbReference type="SAM" id="MobiDB-lite"/>
    </source>
</evidence>
<dbReference type="EMBL" id="AMKT01000069">
    <property type="protein sequence ID" value="OXG15879.1"/>
    <property type="molecule type" value="Genomic_DNA"/>
</dbReference>
<evidence type="ECO:0000313" key="3">
    <source>
        <dbReference type="Proteomes" id="UP000199727"/>
    </source>
</evidence>
<feature type="compositionally biased region" description="Polar residues" evidence="1">
    <location>
        <begin position="146"/>
        <end position="157"/>
    </location>
</feature>
<reference evidence="2 3" key="1">
    <citation type="submission" date="2017-06" db="EMBL/GenBank/DDBJ databases">
        <title>Global population genomics of the pathogenic fungus Cryptococcus neoformans var. grubii.</title>
        <authorList>
            <person name="Cuomo C."/>
            <person name="Litvintseva A."/>
            <person name="Chen Y."/>
            <person name="Young S."/>
            <person name="Zeng Q."/>
            <person name="Chapman S."/>
            <person name="Gujja S."/>
            <person name="Saif S."/>
            <person name="Birren B."/>
        </authorList>
    </citation>
    <scope>NUCLEOTIDE SEQUENCE [LARGE SCALE GENOMIC DNA]</scope>
    <source>
        <strain evidence="2 3">Tu259-1</strain>
    </source>
</reference>
<comment type="caution">
    <text evidence="2">The sequence shown here is derived from an EMBL/GenBank/DDBJ whole genome shotgun (WGS) entry which is preliminary data.</text>
</comment>
<name>A0A854QF57_CRYNE</name>
<sequence length="359" mass="39568">MRLFLLTLRVRVFRSKFRAVPDPSLTDSVFVFNFHHHLHLYFHLHPCHLYFYPPTFLPLWAPSQSLFRIFLATVLRSALTDAGLTVSASTDKADLISLWANNPHSLPKPWSASLAQITADLFSIGTAESGSTSSDPPFPSPALDHSTFQTTLPSHAPSNPAPPLTLATDQALAVLTRPVEDLTTKISEQRNYVDQRFANELLPIISSSLLSEPSSPGLISSLAPSSSASPSLSNNSLSTSTRGAVPLPKMDARAEWAYIPPTVFDSAVDGSFEIRDLWKLDPTHRFEIEMAKAVVTDRTLNGLFESLQSIFVFTEQSHSLAKYQSLDDIILPWTVYCWIATLFSLVVGITSPPTPDSFT</sequence>
<proteinExistence type="predicted"/>
<feature type="region of interest" description="Disordered" evidence="1">
    <location>
        <begin position="128"/>
        <end position="164"/>
    </location>
</feature>
<accession>A0A854QF57</accession>
<dbReference type="OrthoDB" id="10377619at2759"/>
<feature type="region of interest" description="Disordered" evidence="1">
    <location>
        <begin position="219"/>
        <end position="242"/>
    </location>
</feature>
<evidence type="ECO:0000313" key="2">
    <source>
        <dbReference type="EMBL" id="OXG15879.1"/>
    </source>
</evidence>
<dbReference type="AlphaFoldDB" id="A0A854QF57"/>
<dbReference type="Proteomes" id="UP000199727">
    <property type="component" value="Unassembled WGS sequence"/>
</dbReference>
<gene>
    <name evidence="2" type="ORF">C361_05323</name>
</gene>
<protein>
    <submittedName>
        <fullName evidence="2">Uncharacterized protein</fullName>
    </submittedName>
</protein>
<organism evidence="2 3">
    <name type="scientific">Cryptococcus neoformans Tu259-1</name>
    <dbReference type="NCBI Taxonomy" id="1230072"/>
    <lineage>
        <taxon>Eukaryota</taxon>
        <taxon>Fungi</taxon>
        <taxon>Dikarya</taxon>
        <taxon>Basidiomycota</taxon>
        <taxon>Agaricomycotina</taxon>
        <taxon>Tremellomycetes</taxon>
        <taxon>Tremellales</taxon>
        <taxon>Cryptococcaceae</taxon>
        <taxon>Cryptococcus</taxon>
        <taxon>Cryptococcus neoformans species complex</taxon>
    </lineage>
</organism>